<dbReference type="EMBL" id="FZOF01000068">
    <property type="protein sequence ID" value="SNT60536.1"/>
    <property type="molecule type" value="Genomic_DNA"/>
</dbReference>
<dbReference type="Proteomes" id="UP000198280">
    <property type="component" value="Unassembled WGS sequence"/>
</dbReference>
<dbReference type="RefSeq" id="WP_089229494.1">
    <property type="nucleotide sequence ID" value="NZ_FZOF01000068.1"/>
</dbReference>
<dbReference type="InterPro" id="IPR012337">
    <property type="entry name" value="RNaseH-like_sf"/>
</dbReference>
<evidence type="ECO:0000313" key="2">
    <source>
        <dbReference type="EMBL" id="SNT60536.1"/>
    </source>
</evidence>
<evidence type="ECO:0000259" key="1">
    <source>
        <dbReference type="Pfam" id="PF13276"/>
    </source>
</evidence>
<dbReference type="PANTHER" id="PTHR46889:SF4">
    <property type="entry name" value="TRANSPOSASE INSO FOR INSERTION SEQUENCE ELEMENT IS911B-RELATED"/>
    <property type="match status" value="1"/>
</dbReference>
<dbReference type="SUPFAM" id="SSF53098">
    <property type="entry name" value="Ribonuclease H-like"/>
    <property type="match status" value="1"/>
</dbReference>
<evidence type="ECO:0000313" key="3">
    <source>
        <dbReference type="Proteomes" id="UP000198280"/>
    </source>
</evidence>
<dbReference type="OrthoDB" id="4330255at2"/>
<organism evidence="2 3">
    <name type="scientific">Actinacidiphila glaucinigra</name>
    <dbReference type="NCBI Taxonomy" id="235986"/>
    <lineage>
        <taxon>Bacteria</taxon>
        <taxon>Bacillati</taxon>
        <taxon>Actinomycetota</taxon>
        <taxon>Actinomycetes</taxon>
        <taxon>Kitasatosporales</taxon>
        <taxon>Streptomycetaceae</taxon>
        <taxon>Actinacidiphila</taxon>
    </lineage>
</organism>
<dbReference type="AlphaFoldDB" id="A0A239P0C2"/>
<feature type="domain" description="HTH-like" evidence="1">
    <location>
        <begin position="40"/>
        <end position="89"/>
    </location>
</feature>
<keyword evidence="3" id="KW-1185">Reference proteome</keyword>
<dbReference type="InterPro" id="IPR025948">
    <property type="entry name" value="HTH-like_dom"/>
</dbReference>
<protein>
    <submittedName>
        <fullName evidence="2">Putative transposase</fullName>
    </submittedName>
</protein>
<reference evidence="2 3" key="1">
    <citation type="submission" date="2017-06" db="EMBL/GenBank/DDBJ databases">
        <authorList>
            <person name="Kim H.J."/>
            <person name="Triplett B.A."/>
        </authorList>
    </citation>
    <scope>NUCLEOTIDE SEQUENCE [LARGE SCALE GENOMIC DNA]</scope>
    <source>
        <strain evidence="2 3">CGMCC 4.1858</strain>
    </source>
</reference>
<name>A0A239P0C2_9ACTN</name>
<gene>
    <name evidence="2" type="ORF">SAMN05216252_1683</name>
</gene>
<dbReference type="Pfam" id="PF13276">
    <property type="entry name" value="HTH_21"/>
    <property type="match status" value="1"/>
</dbReference>
<dbReference type="PANTHER" id="PTHR46889">
    <property type="entry name" value="TRANSPOSASE INSF FOR INSERTION SEQUENCE IS3B-RELATED"/>
    <property type="match status" value="1"/>
</dbReference>
<proteinExistence type="predicted"/>
<accession>A0A239P0C2</accession>
<dbReference type="InterPro" id="IPR050900">
    <property type="entry name" value="Transposase_IS3/IS150/IS904"/>
</dbReference>
<sequence length="227" mass="24924">MAGEGLPIRTATRVLGISESGYFTWRGRPPSARSTRHLWLTDLIASIHSASRGTFGYRRIHEELTLRHGVTISHGTVELLMRRAGLQGRPGVPDRLWVTDAVELATGQGELLCVIVLDAHARRLMGWSTGSAPAAAVAADALSRAVLRHSVHPGPRPEGRFTTLVFTERAHARGLAPPTGLVADRNDHAVIGAFWARARTELLDHREWHSRLDLTTALSDYFEGIRV</sequence>